<dbReference type="FunFam" id="3.40.50.300:FF:000019">
    <property type="entry name" value="Translation initiation factor IF-2"/>
    <property type="match status" value="1"/>
</dbReference>
<dbReference type="InterPro" id="IPR005225">
    <property type="entry name" value="Small_GTP-bd"/>
</dbReference>
<dbReference type="EMBL" id="MGFP01000048">
    <property type="protein sequence ID" value="OGM08464.1"/>
    <property type="molecule type" value="Genomic_DNA"/>
</dbReference>
<reference evidence="7 8" key="1">
    <citation type="journal article" date="2016" name="Nat. Commun.">
        <title>Thousands of microbial genomes shed light on interconnected biogeochemical processes in an aquifer system.</title>
        <authorList>
            <person name="Anantharaman K."/>
            <person name="Brown C.T."/>
            <person name="Hug L.A."/>
            <person name="Sharon I."/>
            <person name="Castelle C.J."/>
            <person name="Probst A.J."/>
            <person name="Thomas B.C."/>
            <person name="Singh A."/>
            <person name="Wilkins M.J."/>
            <person name="Karaoz U."/>
            <person name="Brodie E.L."/>
            <person name="Williams K.H."/>
            <person name="Hubbard S.S."/>
            <person name="Banfield J.F."/>
        </authorList>
    </citation>
    <scope>NUCLEOTIDE SEQUENCE [LARGE SCALE GENOMIC DNA]</scope>
</reference>
<evidence type="ECO:0000256" key="2">
    <source>
        <dbReference type="ARBA" id="ARBA00022540"/>
    </source>
</evidence>
<dbReference type="InterPro" id="IPR015760">
    <property type="entry name" value="TIF_IF2"/>
</dbReference>
<keyword evidence="4" id="KW-0648">Protein biosynthesis</keyword>
<dbReference type="CDD" id="cd01887">
    <property type="entry name" value="IF2_eIF5B"/>
    <property type="match status" value="1"/>
</dbReference>
<dbReference type="NCBIfam" id="TIGR00231">
    <property type="entry name" value="small_GTP"/>
    <property type="match status" value="1"/>
</dbReference>
<organism evidence="7 8">
    <name type="scientific">Candidatus Woesebacteria bacterium RBG_13_34_9</name>
    <dbReference type="NCBI Taxonomy" id="1802477"/>
    <lineage>
        <taxon>Bacteria</taxon>
        <taxon>Candidatus Woeseibacteriota</taxon>
    </lineage>
</organism>
<evidence type="ECO:0000256" key="1">
    <source>
        <dbReference type="ARBA" id="ARBA00007733"/>
    </source>
</evidence>
<dbReference type="GO" id="GO:0005525">
    <property type="term" value="F:GTP binding"/>
    <property type="evidence" value="ECO:0007669"/>
    <property type="project" value="UniProtKB-KW"/>
</dbReference>
<keyword evidence="3" id="KW-0547">Nucleotide-binding</keyword>
<evidence type="ECO:0000259" key="6">
    <source>
        <dbReference type="PROSITE" id="PS51722"/>
    </source>
</evidence>
<name>A0A1F7X038_9BACT</name>
<dbReference type="Pfam" id="PF00009">
    <property type="entry name" value="GTP_EFTU"/>
    <property type="match status" value="1"/>
</dbReference>
<dbReference type="Pfam" id="PF11987">
    <property type="entry name" value="IF-2"/>
    <property type="match status" value="1"/>
</dbReference>
<dbReference type="PROSITE" id="PS51722">
    <property type="entry name" value="G_TR_2"/>
    <property type="match status" value="1"/>
</dbReference>
<sequence length="472" mass="51435">MSIQLKNSEKLRPPIVTILGHVDHGKTTLLDFIRKTKIAQREAGGITQKIGASVVETKEGKKITFIDTPGHSAFSNMRERGVKVADIIVLVISATDGVMPQTKEAIEYIKKSKTPFIVVASKVDIPSANIDLVREHLEKEGVSLEGAGGDTPFLSVSGRTGQGVEELLEMISLVSEINNIKGDPEEDFEGVIIETGKDNRGITISLVVRNGKLEIGNEVVSDGIKARIRGLFDYQNKSIKLAGPGEPVLVLGFSDTPGIGGYIRKVVNSDTLPEKILSESKVKTNFNQGKILIVLKSQTAGSLEAIRNNIPKEVSIISSGIGEVNETDIFLAKPSNALVFSFESKISPSVIKFAETEGVKIENFDIIYKLFERLEELLQKGIEEIVGKAQVVAIFPYENKKVAGCKVLQGKIVKSDNLVLERSGERIGQVKIVSIKKGKQDINETKQGEECGIFFSPQLDFKIGDVLLSVRK</sequence>
<proteinExistence type="inferred from homology"/>
<dbReference type="Gene3D" id="3.40.50.10050">
    <property type="entry name" value="Translation initiation factor IF- 2, domain 3"/>
    <property type="match status" value="1"/>
</dbReference>
<accession>A0A1F7X038</accession>
<dbReference type="SUPFAM" id="SSF50447">
    <property type="entry name" value="Translation proteins"/>
    <property type="match status" value="2"/>
</dbReference>
<keyword evidence="5" id="KW-0342">GTP-binding</keyword>
<dbReference type="SUPFAM" id="SSF52540">
    <property type="entry name" value="P-loop containing nucleoside triphosphate hydrolases"/>
    <property type="match status" value="1"/>
</dbReference>
<dbReference type="GO" id="GO:0003924">
    <property type="term" value="F:GTPase activity"/>
    <property type="evidence" value="ECO:0007669"/>
    <property type="project" value="InterPro"/>
</dbReference>
<feature type="domain" description="Tr-type G" evidence="6">
    <location>
        <begin position="11"/>
        <end position="185"/>
    </location>
</feature>
<dbReference type="PANTHER" id="PTHR43381:SF4">
    <property type="entry name" value="EUKARYOTIC TRANSLATION INITIATION FACTOR 5B"/>
    <property type="match status" value="1"/>
</dbReference>
<dbReference type="AlphaFoldDB" id="A0A1F7X038"/>
<evidence type="ECO:0000256" key="5">
    <source>
        <dbReference type="ARBA" id="ARBA00023134"/>
    </source>
</evidence>
<dbReference type="InterPro" id="IPR023115">
    <property type="entry name" value="TIF_IF2_dom3"/>
</dbReference>
<evidence type="ECO:0000313" key="8">
    <source>
        <dbReference type="Proteomes" id="UP000179219"/>
    </source>
</evidence>
<dbReference type="SUPFAM" id="SSF52156">
    <property type="entry name" value="Initiation factor IF2/eIF5b, domain 3"/>
    <property type="match status" value="1"/>
</dbReference>
<dbReference type="InterPro" id="IPR053905">
    <property type="entry name" value="EF-G-like_DII"/>
</dbReference>
<protein>
    <recommendedName>
        <fullName evidence="6">Tr-type G domain-containing protein</fullName>
    </recommendedName>
</protein>
<dbReference type="Gene3D" id="2.40.30.10">
    <property type="entry name" value="Translation factors"/>
    <property type="match status" value="2"/>
</dbReference>
<dbReference type="InterPro" id="IPR027417">
    <property type="entry name" value="P-loop_NTPase"/>
</dbReference>
<evidence type="ECO:0000313" key="7">
    <source>
        <dbReference type="EMBL" id="OGM08464.1"/>
    </source>
</evidence>
<dbReference type="PANTHER" id="PTHR43381">
    <property type="entry name" value="TRANSLATION INITIATION FACTOR IF-2-RELATED"/>
    <property type="match status" value="1"/>
</dbReference>
<keyword evidence="2" id="KW-0396">Initiation factor</keyword>
<dbReference type="InterPro" id="IPR036925">
    <property type="entry name" value="TIF_IF2_dom3_sf"/>
</dbReference>
<dbReference type="GO" id="GO:0005737">
    <property type="term" value="C:cytoplasm"/>
    <property type="evidence" value="ECO:0007669"/>
    <property type="project" value="TreeGrafter"/>
</dbReference>
<evidence type="ECO:0000256" key="4">
    <source>
        <dbReference type="ARBA" id="ARBA00022917"/>
    </source>
</evidence>
<evidence type="ECO:0000256" key="3">
    <source>
        <dbReference type="ARBA" id="ARBA00022741"/>
    </source>
</evidence>
<comment type="caution">
    <text evidence="7">The sequence shown here is derived from an EMBL/GenBank/DDBJ whole genome shotgun (WGS) entry which is preliminary data.</text>
</comment>
<dbReference type="Gene3D" id="3.40.50.300">
    <property type="entry name" value="P-loop containing nucleotide triphosphate hydrolases"/>
    <property type="match status" value="1"/>
</dbReference>
<dbReference type="FunFam" id="3.40.50.10050:FF:000001">
    <property type="entry name" value="Translation initiation factor IF-2"/>
    <property type="match status" value="1"/>
</dbReference>
<gene>
    <name evidence="7" type="ORF">A2159_01445</name>
</gene>
<comment type="similarity">
    <text evidence="1">Belongs to the TRAFAC class translation factor GTPase superfamily. Classic translation factor GTPase family. IF-2 subfamily.</text>
</comment>
<dbReference type="Proteomes" id="UP000179219">
    <property type="component" value="Unassembled WGS sequence"/>
</dbReference>
<dbReference type="InterPro" id="IPR009000">
    <property type="entry name" value="Transl_B-barrel_sf"/>
</dbReference>
<dbReference type="GO" id="GO:0003743">
    <property type="term" value="F:translation initiation factor activity"/>
    <property type="evidence" value="ECO:0007669"/>
    <property type="project" value="UniProtKB-KW"/>
</dbReference>
<dbReference type="InterPro" id="IPR000795">
    <property type="entry name" value="T_Tr_GTP-bd_dom"/>
</dbReference>
<dbReference type="Pfam" id="PF22042">
    <property type="entry name" value="EF-G_D2"/>
    <property type="match status" value="1"/>
</dbReference>